<evidence type="ECO:0000313" key="7">
    <source>
        <dbReference type="EMBL" id="MTT30434.1"/>
    </source>
</evidence>
<keyword evidence="3" id="KW-0479">Metal-binding</keyword>
<dbReference type="InterPro" id="IPR006128">
    <property type="entry name" value="Lipoprotein_PsaA-like"/>
</dbReference>
<evidence type="ECO:0000256" key="6">
    <source>
        <dbReference type="SAM" id="SignalP"/>
    </source>
</evidence>
<gene>
    <name evidence="7" type="ORF">GMB86_00205</name>
</gene>
<evidence type="ECO:0000256" key="2">
    <source>
        <dbReference type="ARBA" id="ARBA00022448"/>
    </source>
</evidence>
<name>A0A6N8CKW0_9BACI</name>
<dbReference type="PANTHER" id="PTHR42953">
    <property type="entry name" value="HIGH-AFFINITY ZINC UPTAKE SYSTEM PROTEIN ZNUA-RELATED"/>
    <property type="match status" value="1"/>
</dbReference>
<evidence type="ECO:0000313" key="8">
    <source>
        <dbReference type="Proteomes" id="UP000440978"/>
    </source>
</evidence>
<sequence>MRKFIGIFLLMGSLLVLTACGSQTRQSNHASGKINLVVAEDFYGEVAKAVGGKHVHVTSIINSPNIDPHEFDPTAQTTISVSKADLVIYNGIGYDNWMEKLVNSTNKNVPTIRVGEDVMKKQEGDNEHLWYDPKTMPKLASYLAGRLAKIDSKNADTYNHNAKVYNKSLQPVTSLVKELKQSKAKSVDVSEPLFDNMLTALNYKVKNPKFSLAVEEGSDPAPKDLAAMQNDIKGKKIDFFVNNKQVENPTLKSLLKLAREKDIPIVNVTETLPKGKTYKTWMLDALRQIKQIQD</sequence>
<dbReference type="GO" id="GO:0046872">
    <property type="term" value="F:metal ion binding"/>
    <property type="evidence" value="ECO:0007669"/>
    <property type="project" value="UniProtKB-KW"/>
</dbReference>
<evidence type="ECO:0000256" key="3">
    <source>
        <dbReference type="ARBA" id="ARBA00022723"/>
    </source>
</evidence>
<dbReference type="EMBL" id="WNHB01000001">
    <property type="protein sequence ID" value="MTT30434.1"/>
    <property type="molecule type" value="Genomic_DNA"/>
</dbReference>
<feature type="signal peptide" evidence="6">
    <location>
        <begin position="1"/>
        <end position="18"/>
    </location>
</feature>
<keyword evidence="2 5" id="KW-0813">Transport</keyword>
<dbReference type="InterPro" id="IPR006127">
    <property type="entry name" value="ZnuA-like"/>
</dbReference>
<accession>A0A6N8CKW0</accession>
<comment type="similarity">
    <text evidence="5">Belongs to the bacterial solute-binding protein 9 family.</text>
</comment>
<dbReference type="Pfam" id="PF01297">
    <property type="entry name" value="ZnuA"/>
    <property type="match status" value="1"/>
</dbReference>
<dbReference type="PRINTS" id="PR00690">
    <property type="entry name" value="ADHESNFAMILY"/>
</dbReference>
<comment type="caution">
    <text evidence="7">The sequence shown here is derived from an EMBL/GenBank/DDBJ whole genome shotgun (WGS) entry which is preliminary data.</text>
</comment>
<dbReference type="SUPFAM" id="SSF53807">
    <property type="entry name" value="Helical backbone' metal receptor"/>
    <property type="match status" value="1"/>
</dbReference>
<dbReference type="AlphaFoldDB" id="A0A6N8CKW0"/>
<keyword evidence="4 6" id="KW-0732">Signal</keyword>
<comment type="subcellular location">
    <subcellularLocation>
        <location evidence="1">Cell envelope</location>
    </subcellularLocation>
</comment>
<dbReference type="PROSITE" id="PS51257">
    <property type="entry name" value="PROKAR_LIPOPROTEIN"/>
    <property type="match status" value="1"/>
</dbReference>
<feature type="chain" id="PRO_5039654560" evidence="6">
    <location>
        <begin position="19"/>
        <end position="294"/>
    </location>
</feature>
<dbReference type="GO" id="GO:0007155">
    <property type="term" value="P:cell adhesion"/>
    <property type="evidence" value="ECO:0007669"/>
    <property type="project" value="InterPro"/>
</dbReference>
<dbReference type="CDD" id="cd01020">
    <property type="entry name" value="TroA_b"/>
    <property type="match status" value="1"/>
</dbReference>
<dbReference type="GO" id="GO:0030313">
    <property type="term" value="C:cell envelope"/>
    <property type="evidence" value="ECO:0007669"/>
    <property type="project" value="UniProtKB-SubCell"/>
</dbReference>
<dbReference type="GO" id="GO:0030001">
    <property type="term" value="P:metal ion transport"/>
    <property type="evidence" value="ECO:0007669"/>
    <property type="project" value="InterPro"/>
</dbReference>
<evidence type="ECO:0000256" key="4">
    <source>
        <dbReference type="ARBA" id="ARBA00022729"/>
    </source>
</evidence>
<proteinExistence type="inferred from homology"/>
<evidence type="ECO:0000256" key="5">
    <source>
        <dbReference type="RuleBase" id="RU003512"/>
    </source>
</evidence>
<dbReference type="InterPro" id="IPR050492">
    <property type="entry name" value="Bact_metal-bind_prot9"/>
</dbReference>
<dbReference type="PANTHER" id="PTHR42953:SF1">
    <property type="entry name" value="METAL-BINDING PROTEIN HI_0362-RELATED"/>
    <property type="match status" value="1"/>
</dbReference>
<dbReference type="Gene3D" id="3.40.50.1980">
    <property type="entry name" value="Nitrogenase molybdenum iron protein domain"/>
    <property type="match status" value="2"/>
</dbReference>
<protein>
    <submittedName>
        <fullName evidence="7">Metal ABC transporter substrate-binding protein</fullName>
    </submittedName>
</protein>
<dbReference type="Proteomes" id="UP000440978">
    <property type="component" value="Unassembled WGS sequence"/>
</dbReference>
<reference evidence="7 8" key="1">
    <citation type="submission" date="2019-11" db="EMBL/GenBank/DDBJ databases">
        <title>Terrilactibacillus tamarindus sp. nov. BCM23-1 isolated from bark of Tamarindus indica.</title>
        <authorList>
            <person name="Kingkaew E."/>
            <person name="Tanasupawat S."/>
        </authorList>
    </citation>
    <scope>NUCLEOTIDE SEQUENCE [LARGE SCALE GENOMIC DNA]</scope>
    <source>
        <strain evidence="7 8">BCM23-1</strain>
    </source>
</reference>
<evidence type="ECO:0000256" key="1">
    <source>
        <dbReference type="ARBA" id="ARBA00004196"/>
    </source>
</evidence>
<keyword evidence="8" id="KW-1185">Reference proteome</keyword>
<organism evidence="7 8">
    <name type="scientific">Terrilactibacillus tamarindi</name>
    <dbReference type="NCBI Taxonomy" id="2599694"/>
    <lineage>
        <taxon>Bacteria</taxon>
        <taxon>Bacillati</taxon>
        <taxon>Bacillota</taxon>
        <taxon>Bacilli</taxon>
        <taxon>Bacillales</taxon>
        <taxon>Bacillaceae</taxon>
        <taxon>Terrilactibacillus</taxon>
    </lineage>
</organism>